<comment type="subcellular location">
    <subcellularLocation>
        <location evidence="2">Membrane</location>
    </subcellularLocation>
</comment>
<dbReference type="PROSITE" id="PS51085">
    <property type="entry name" value="2FE2S_FER_2"/>
    <property type="match status" value="1"/>
</dbReference>
<organism evidence="16 17">
    <name type="scientific">Candidatus Desulfolinea nitratireducens</name>
    <dbReference type="NCBI Taxonomy" id="2841698"/>
    <lineage>
        <taxon>Bacteria</taxon>
        <taxon>Bacillati</taxon>
        <taxon>Chloroflexota</taxon>
        <taxon>Anaerolineae</taxon>
        <taxon>Anaerolineales</taxon>
        <taxon>Anaerolineales incertae sedis</taxon>
        <taxon>Candidatus Desulfolinea</taxon>
    </lineage>
</organism>
<evidence type="ECO:0000256" key="5">
    <source>
        <dbReference type="ARBA" id="ARBA00022714"/>
    </source>
</evidence>
<dbReference type="PANTHER" id="PTHR43105">
    <property type="entry name" value="RESPIRATORY NITRATE REDUCTASE"/>
    <property type="match status" value="1"/>
</dbReference>
<feature type="domain" description="4Fe-4S His(Cys)3-ligated-type" evidence="15">
    <location>
        <begin position="102"/>
        <end position="141"/>
    </location>
</feature>
<dbReference type="Gene3D" id="3.40.50.740">
    <property type="match status" value="1"/>
</dbReference>
<dbReference type="SUPFAM" id="SSF54292">
    <property type="entry name" value="2Fe-2S ferredoxin-like"/>
    <property type="match status" value="1"/>
</dbReference>
<dbReference type="EMBL" id="JACNJN010000073">
    <property type="protein sequence ID" value="MBC8334625.1"/>
    <property type="molecule type" value="Genomic_DNA"/>
</dbReference>
<evidence type="ECO:0000256" key="6">
    <source>
        <dbReference type="ARBA" id="ARBA00022723"/>
    </source>
</evidence>
<feature type="domain" description="4Fe-4S Mo/W bis-MGD-type" evidence="14">
    <location>
        <begin position="241"/>
        <end position="304"/>
    </location>
</feature>
<evidence type="ECO:0000313" key="17">
    <source>
        <dbReference type="Proteomes" id="UP000614469"/>
    </source>
</evidence>
<dbReference type="PANTHER" id="PTHR43105:SF12">
    <property type="entry name" value="NADH-QUINONE OXIDOREDUCTASE SUBUNIT G"/>
    <property type="match status" value="1"/>
</dbReference>
<dbReference type="Pfam" id="PF13510">
    <property type="entry name" value="Fer2_4"/>
    <property type="match status" value="1"/>
</dbReference>
<dbReference type="Pfam" id="PF22151">
    <property type="entry name" value="Fer4_NDSU1"/>
    <property type="match status" value="1"/>
</dbReference>
<dbReference type="Gene3D" id="3.10.20.740">
    <property type="match status" value="1"/>
</dbReference>
<dbReference type="GO" id="GO:0051537">
    <property type="term" value="F:2 iron, 2 sulfur cluster binding"/>
    <property type="evidence" value="ECO:0007669"/>
    <property type="project" value="UniProtKB-KW"/>
</dbReference>
<dbReference type="AlphaFoldDB" id="A0A8J6NIA7"/>
<dbReference type="PROSITE" id="PS00641">
    <property type="entry name" value="COMPLEX1_75K_1"/>
    <property type="match status" value="1"/>
</dbReference>
<feature type="domain" description="2Fe-2S ferredoxin-type" evidence="13">
    <location>
        <begin position="3"/>
        <end position="102"/>
    </location>
</feature>
<keyword evidence="10" id="KW-0520">NAD</keyword>
<keyword evidence="6" id="KW-0479">Metal-binding</keyword>
<reference evidence="16 17" key="1">
    <citation type="submission" date="2020-08" db="EMBL/GenBank/DDBJ databases">
        <title>Bridging the membrane lipid divide: bacteria of the FCB group superphylum have the potential to synthesize archaeal ether lipids.</title>
        <authorList>
            <person name="Villanueva L."/>
            <person name="Von Meijenfeldt F.A.B."/>
            <person name="Westbye A.B."/>
            <person name="Yadav S."/>
            <person name="Hopmans E.C."/>
            <person name="Dutilh B.E."/>
            <person name="Sinninghe Damste J.S."/>
        </authorList>
    </citation>
    <scope>NUCLEOTIDE SEQUENCE [LARGE SCALE GENOMIC DNA]</scope>
    <source>
        <strain evidence="16">NIOZ-UU36</strain>
    </source>
</reference>
<evidence type="ECO:0000256" key="4">
    <source>
        <dbReference type="ARBA" id="ARBA00022485"/>
    </source>
</evidence>
<dbReference type="InterPro" id="IPR001041">
    <property type="entry name" value="2Fe-2S_ferredoxin-type"/>
</dbReference>
<dbReference type="Gene3D" id="2.20.25.90">
    <property type="entry name" value="ADC-like domains"/>
    <property type="match status" value="1"/>
</dbReference>
<dbReference type="PROSITE" id="PS00642">
    <property type="entry name" value="COMPLEX1_75K_2"/>
    <property type="match status" value="1"/>
</dbReference>
<dbReference type="PROSITE" id="PS51669">
    <property type="entry name" value="4FE4S_MOW_BIS_MGD"/>
    <property type="match status" value="1"/>
</dbReference>
<comment type="cofactor">
    <cofactor evidence="12">
        <name>[2Fe-2S] cluster</name>
        <dbReference type="ChEBI" id="CHEBI:190135"/>
    </cofactor>
</comment>
<dbReference type="Gene3D" id="3.30.70.20">
    <property type="match status" value="1"/>
</dbReference>
<dbReference type="InterPro" id="IPR019574">
    <property type="entry name" value="NADH_UbQ_OxRdtase_Gsu_4Fe4S-bd"/>
</dbReference>
<evidence type="ECO:0000256" key="8">
    <source>
        <dbReference type="ARBA" id="ARBA00023004"/>
    </source>
</evidence>
<dbReference type="Pfam" id="PF22117">
    <property type="entry name" value="Fer4_Nqo3"/>
    <property type="match status" value="1"/>
</dbReference>
<evidence type="ECO:0000259" key="14">
    <source>
        <dbReference type="PROSITE" id="PS51669"/>
    </source>
</evidence>
<dbReference type="InterPro" id="IPR006656">
    <property type="entry name" value="Mopterin_OxRdtase"/>
</dbReference>
<dbReference type="GO" id="GO:0046872">
    <property type="term" value="F:metal ion binding"/>
    <property type="evidence" value="ECO:0007669"/>
    <property type="project" value="UniProtKB-KW"/>
</dbReference>
<dbReference type="GO" id="GO:0016020">
    <property type="term" value="C:membrane"/>
    <property type="evidence" value="ECO:0007669"/>
    <property type="project" value="UniProtKB-SubCell"/>
</dbReference>
<evidence type="ECO:0000256" key="11">
    <source>
        <dbReference type="ARBA" id="ARBA00023136"/>
    </source>
</evidence>
<dbReference type="GO" id="GO:0003954">
    <property type="term" value="F:NADH dehydrogenase activity"/>
    <property type="evidence" value="ECO:0007669"/>
    <property type="project" value="TreeGrafter"/>
</dbReference>
<dbReference type="SUPFAM" id="SSF53706">
    <property type="entry name" value="Formate dehydrogenase/DMSO reductase, domains 1-3"/>
    <property type="match status" value="1"/>
</dbReference>
<name>A0A8J6NIA7_9CHLR</name>
<dbReference type="InterPro" id="IPR036010">
    <property type="entry name" value="2Fe-2S_ferredoxin-like_sf"/>
</dbReference>
<dbReference type="SMART" id="SM00926">
    <property type="entry name" value="Molybdop_Fe4S4"/>
    <property type="match status" value="1"/>
</dbReference>
<dbReference type="GO" id="GO:0042773">
    <property type="term" value="P:ATP synthesis coupled electron transport"/>
    <property type="evidence" value="ECO:0007669"/>
    <property type="project" value="InterPro"/>
</dbReference>
<evidence type="ECO:0000256" key="7">
    <source>
        <dbReference type="ARBA" id="ARBA00022967"/>
    </source>
</evidence>
<evidence type="ECO:0000256" key="1">
    <source>
        <dbReference type="ARBA" id="ARBA00001966"/>
    </source>
</evidence>
<protein>
    <submittedName>
        <fullName evidence="16">(2Fe-2S)-binding protein</fullName>
    </submittedName>
</protein>
<evidence type="ECO:0000313" key="16">
    <source>
        <dbReference type="EMBL" id="MBC8334625.1"/>
    </source>
</evidence>
<dbReference type="InterPro" id="IPR006963">
    <property type="entry name" value="Mopterin_OxRdtase_4Fe-4S_dom"/>
</dbReference>
<dbReference type="SMART" id="SM00929">
    <property type="entry name" value="NADH-G_4Fe-4S_3"/>
    <property type="match status" value="1"/>
</dbReference>
<dbReference type="CDD" id="cd00207">
    <property type="entry name" value="fer2"/>
    <property type="match status" value="1"/>
</dbReference>
<dbReference type="GO" id="GO:0051539">
    <property type="term" value="F:4 iron, 4 sulfur cluster binding"/>
    <property type="evidence" value="ECO:0007669"/>
    <property type="project" value="UniProtKB-KW"/>
</dbReference>
<sequence length="660" mass="70820">MTKEVTLTIDGKEVTVSAGSLVVDAAKKAGIDIPTFCYHPKMEPVGMCRMCLVEIGRPAIDRATGEAVMEDGEPKINWGWKLETSCTNPVSEGMVVKTATEKAKQGQNGMLEFLLTSHPLDCPVCDKGGECLLQDLTLAHGPDKSRFIFDEKHHAQKHVPLGDAIWLDRERCIQCGLCVRFQSEIAGEPVLDFDFRGRKTEIVTTSEPGFDSVFSGNTTDICPVGALTTKQFRFGARPWELDATASICAECPVGCNTVLNTRREAKSGGKIVVKRVMPRQNEQVNETWICDKGRFADLNADNRLLEPSPAEWTDAIGAAAEKLSAAKGDAVYLVDGSLANEELYNIKSLADEVGAKALCYSEVGGGELTTKVGMKGDMGKMGAESAILVAGVDLYTAAPIWWLRVKQAADRGATLIVATQEANRLDAFATVIRYKAGGAVKALDSKEIKEAFSKAENTVIFYGNEGMDLKASQKLAKACADMLPKKEGLIGVWADANTQGAWEMGFEPVEDLAKVLKGKTVYVAGQDALVAAAVEVADIIVAQTAQATEASEKASVTLASRIVAEMDGTFTSAERRVQRFFPAVPPRGDALPGYVITAQVAEKMGVTLDMEAEDLFSAFSDLSYADLAEVNAEESLSIAGTCYENKQGLGAQLPVAVPTN</sequence>
<dbReference type="Pfam" id="PF10588">
    <property type="entry name" value="NADH-G_4Fe-4S_3"/>
    <property type="match status" value="1"/>
</dbReference>
<keyword evidence="4" id="KW-0004">4Fe-4S</keyword>
<evidence type="ECO:0000256" key="3">
    <source>
        <dbReference type="ARBA" id="ARBA00005404"/>
    </source>
</evidence>
<keyword evidence="9" id="KW-0411">Iron-sulfur</keyword>
<gene>
    <name evidence="16" type="ORF">H8E29_05120</name>
</gene>
<evidence type="ECO:0000259" key="13">
    <source>
        <dbReference type="PROSITE" id="PS51085"/>
    </source>
</evidence>
<dbReference type="InterPro" id="IPR000283">
    <property type="entry name" value="NADH_UbQ_OxRdtase_75kDa_su_CS"/>
</dbReference>
<dbReference type="InterPro" id="IPR050123">
    <property type="entry name" value="Prok_molybdopt-oxidoreductase"/>
</dbReference>
<evidence type="ECO:0000256" key="2">
    <source>
        <dbReference type="ARBA" id="ARBA00004370"/>
    </source>
</evidence>
<evidence type="ECO:0000256" key="9">
    <source>
        <dbReference type="ARBA" id="ARBA00023014"/>
    </source>
</evidence>
<comment type="caution">
    <text evidence="16">The sequence shown here is derived from an EMBL/GenBank/DDBJ whole genome shotgun (WGS) entry which is preliminary data.</text>
</comment>
<dbReference type="FunFam" id="3.30.70.20:FF:000002">
    <property type="entry name" value="NADH-ubiquinone oxidoreductase 75 kDa subunit"/>
    <property type="match status" value="1"/>
</dbReference>
<dbReference type="SUPFAM" id="SSF54862">
    <property type="entry name" value="4Fe-4S ferredoxins"/>
    <property type="match status" value="1"/>
</dbReference>
<dbReference type="PROSITE" id="PS51839">
    <property type="entry name" value="4FE4S_HC3"/>
    <property type="match status" value="1"/>
</dbReference>
<keyword evidence="7" id="KW-1278">Translocase</keyword>
<evidence type="ECO:0000256" key="12">
    <source>
        <dbReference type="ARBA" id="ARBA00034078"/>
    </source>
</evidence>
<proteinExistence type="inferred from homology"/>
<evidence type="ECO:0000259" key="15">
    <source>
        <dbReference type="PROSITE" id="PS51839"/>
    </source>
</evidence>
<dbReference type="InterPro" id="IPR054351">
    <property type="entry name" value="NADH_UbQ_OxRdtase_ferredoxin"/>
</dbReference>
<comment type="similarity">
    <text evidence="3">Belongs to the complex I 75 kDa subunit family.</text>
</comment>
<dbReference type="GO" id="GO:0008137">
    <property type="term" value="F:NADH dehydrogenase (ubiquinone) activity"/>
    <property type="evidence" value="ECO:0007669"/>
    <property type="project" value="InterPro"/>
</dbReference>
<evidence type="ECO:0000256" key="10">
    <source>
        <dbReference type="ARBA" id="ARBA00023027"/>
    </source>
</evidence>
<keyword evidence="8" id="KW-0408">Iron</keyword>
<dbReference type="Pfam" id="PF00384">
    <property type="entry name" value="Molybdopterin"/>
    <property type="match status" value="1"/>
</dbReference>
<dbReference type="FunFam" id="3.10.20.740:FF:000004">
    <property type="entry name" value="NADH-quinone oxidoreductase"/>
    <property type="match status" value="1"/>
</dbReference>
<dbReference type="Proteomes" id="UP000614469">
    <property type="component" value="Unassembled WGS sequence"/>
</dbReference>
<keyword evidence="11" id="KW-0472">Membrane</keyword>
<comment type="cofactor">
    <cofactor evidence="1">
        <name>[4Fe-4S] cluster</name>
        <dbReference type="ChEBI" id="CHEBI:49883"/>
    </cofactor>
</comment>
<keyword evidence="5" id="KW-0001">2Fe-2S</keyword>
<accession>A0A8J6NIA7</accession>